<protein>
    <recommendedName>
        <fullName evidence="6">Large ribosomal subunit protein uL6</fullName>
    </recommendedName>
</protein>
<dbReference type="InterPro" id="IPR020040">
    <property type="entry name" value="Ribosomal_uL6_a/b-dom"/>
</dbReference>
<dbReference type="Pfam" id="PF00347">
    <property type="entry name" value="Ribosomal_L6"/>
    <property type="match status" value="2"/>
</dbReference>
<evidence type="ECO:0000256" key="7">
    <source>
        <dbReference type="RuleBase" id="RU003869"/>
    </source>
</evidence>
<accession>A0A2H0W7T3</accession>
<comment type="caution">
    <text evidence="10">The sequence shown here is derived from an EMBL/GenBank/DDBJ whole genome shotgun (WGS) entry which is preliminary data.</text>
</comment>
<dbReference type="InterPro" id="IPR000702">
    <property type="entry name" value="Ribosomal_uL6-like"/>
</dbReference>
<name>A0A2H0W7T3_9BACT</name>
<evidence type="ECO:0000259" key="9">
    <source>
        <dbReference type="Pfam" id="PF00347"/>
    </source>
</evidence>
<organism evidence="10 11">
    <name type="scientific">Candidatus Beckwithbacteria bacterium CG10_big_fil_rev_8_21_14_0_10_34_10</name>
    <dbReference type="NCBI Taxonomy" id="1974495"/>
    <lineage>
        <taxon>Bacteria</taxon>
        <taxon>Candidatus Beckwithiibacteriota</taxon>
    </lineage>
</organism>
<evidence type="ECO:0000256" key="2">
    <source>
        <dbReference type="ARBA" id="ARBA00022730"/>
    </source>
</evidence>
<dbReference type="AlphaFoldDB" id="A0A2H0W7T3"/>
<dbReference type="Gene3D" id="3.90.930.12">
    <property type="entry name" value="Ribosomal protein L6, alpha-beta domain"/>
    <property type="match status" value="2"/>
</dbReference>
<gene>
    <name evidence="6" type="primary">rplF</name>
    <name evidence="10" type="ORF">COT75_05265</name>
</gene>
<evidence type="ECO:0000313" key="10">
    <source>
        <dbReference type="EMBL" id="PIS08720.1"/>
    </source>
</evidence>
<reference evidence="11" key="1">
    <citation type="submission" date="2017-09" db="EMBL/GenBank/DDBJ databases">
        <title>Depth-based differentiation of microbial function through sediment-hosted aquifers and enrichment of novel symbionts in the deep terrestrial subsurface.</title>
        <authorList>
            <person name="Probst A.J."/>
            <person name="Ladd B."/>
            <person name="Jarett J.K."/>
            <person name="Geller-Mcgrath D.E."/>
            <person name="Sieber C.M.K."/>
            <person name="Emerson J.B."/>
            <person name="Anantharaman K."/>
            <person name="Thomas B.C."/>
            <person name="Malmstrom R."/>
            <person name="Stieglmeier M."/>
            <person name="Klingl A."/>
            <person name="Woyke T."/>
            <person name="Ryan C.M."/>
            <person name="Banfield J.F."/>
        </authorList>
    </citation>
    <scope>NUCLEOTIDE SEQUENCE [LARGE SCALE GENOMIC DNA]</scope>
</reference>
<feature type="domain" description="Large ribosomal subunit protein uL6 alpha-beta" evidence="9">
    <location>
        <begin position="91"/>
        <end position="164"/>
    </location>
</feature>
<dbReference type="EMBL" id="PEZT01000029">
    <property type="protein sequence ID" value="PIS08720.1"/>
    <property type="molecule type" value="Genomic_DNA"/>
</dbReference>
<keyword evidence="5 6" id="KW-0687">Ribonucleoprotein</keyword>
<dbReference type="PANTHER" id="PTHR11655">
    <property type="entry name" value="60S/50S RIBOSOMAL PROTEIN L6/L9"/>
    <property type="match status" value="1"/>
</dbReference>
<proteinExistence type="inferred from homology"/>
<dbReference type="InterPro" id="IPR036789">
    <property type="entry name" value="Ribosomal_uL6-like_a/b-dom_sf"/>
</dbReference>
<keyword evidence="2 6" id="KW-0699">rRNA-binding</keyword>
<dbReference type="PIRSF" id="PIRSF002162">
    <property type="entry name" value="Ribosomal_L6"/>
    <property type="match status" value="1"/>
</dbReference>
<comment type="function">
    <text evidence="6 8">This protein binds to the 23S rRNA, and is important in its secondary structure. It is located near the subunit interface in the base of the L7/L12 stalk, and near the tRNA binding site of the peptidyltransferase center.</text>
</comment>
<comment type="similarity">
    <text evidence="1 6 7">Belongs to the universal ribosomal protein uL6 family.</text>
</comment>
<comment type="subunit">
    <text evidence="6">Part of the 50S ribosomal subunit.</text>
</comment>
<sequence length="184" mass="20048">MSKIGRMPIEIPEGVTVEIKDNLVSIVGPKGKLGQKVRREIEVKKEDKKIIVKAKKDSRIGRSLHGLFRTLIANMIVGVTKGFSKDLELHGVGYRAALEAGKLMISVGFSHPVIVEPIEGIEFKVEEQTKIKISGIDKQLVGNVAAQIRDIKKPEPYKGKGIRYMGEIVKKKPGKAAKAGAGGE</sequence>
<evidence type="ECO:0000256" key="5">
    <source>
        <dbReference type="ARBA" id="ARBA00023274"/>
    </source>
</evidence>
<evidence type="ECO:0000256" key="8">
    <source>
        <dbReference type="RuleBase" id="RU003870"/>
    </source>
</evidence>
<dbReference type="PRINTS" id="PR00059">
    <property type="entry name" value="RIBOSOMALL6"/>
</dbReference>
<evidence type="ECO:0000256" key="1">
    <source>
        <dbReference type="ARBA" id="ARBA00009356"/>
    </source>
</evidence>
<dbReference type="GO" id="GO:0019843">
    <property type="term" value="F:rRNA binding"/>
    <property type="evidence" value="ECO:0007669"/>
    <property type="project" value="UniProtKB-UniRule"/>
</dbReference>
<dbReference type="GO" id="GO:0022625">
    <property type="term" value="C:cytosolic large ribosomal subunit"/>
    <property type="evidence" value="ECO:0007669"/>
    <property type="project" value="UniProtKB-UniRule"/>
</dbReference>
<feature type="domain" description="Large ribosomal subunit protein uL6 alpha-beta" evidence="9">
    <location>
        <begin position="11"/>
        <end position="82"/>
    </location>
</feature>
<dbReference type="PANTHER" id="PTHR11655:SF14">
    <property type="entry name" value="LARGE RIBOSOMAL SUBUNIT PROTEIN UL6M"/>
    <property type="match status" value="1"/>
</dbReference>
<dbReference type="Proteomes" id="UP000230093">
    <property type="component" value="Unassembled WGS sequence"/>
</dbReference>
<keyword evidence="3 6" id="KW-0694">RNA-binding</keyword>
<dbReference type="InterPro" id="IPR019906">
    <property type="entry name" value="Ribosomal_uL6_bac-type"/>
</dbReference>
<dbReference type="InterPro" id="IPR002358">
    <property type="entry name" value="Ribosomal_uL6_CS"/>
</dbReference>
<dbReference type="NCBIfam" id="TIGR03654">
    <property type="entry name" value="L6_bact"/>
    <property type="match status" value="1"/>
</dbReference>
<dbReference type="HAMAP" id="MF_01365_B">
    <property type="entry name" value="Ribosomal_uL6_B"/>
    <property type="match status" value="1"/>
</dbReference>
<keyword evidence="4 6" id="KW-0689">Ribosomal protein</keyword>
<dbReference type="SUPFAM" id="SSF56053">
    <property type="entry name" value="Ribosomal protein L6"/>
    <property type="match status" value="2"/>
</dbReference>
<dbReference type="GO" id="GO:0002181">
    <property type="term" value="P:cytoplasmic translation"/>
    <property type="evidence" value="ECO:0007669"/>
    <property type="project" value="TreeGrafter"/>
</dbReference>
<dbReference type="GO" id="GO:0003735">
    <property type="term" value="F:structural constituent of ribosome"/>
    <property type="evidence" value="ECO:0007669"/>
    <property type="project" value="UniProtKB-UniRule"/>
</dbReference>
<evidence type="ECO:0000313" key="11">
    <source>
        <dbReference type="Proteomes" id="UP000230093"/>
    </source>
</evidence>
<evidence type="ECO:0000256" key="3">
    <source>
        <dbReference type="ARBA" id="ARBA00022884"/>
    </source>
</evidence>
<dbReference type="PROSITE" id="PS00525">
    <property type="entry name" value="RIBOSOMAL_L6_1"/>
    <property type="match status" value="1"/>
</dbReference>
<evidence type="ECO:0000256" key="4">
    <source>
        <dbReference type="ARBA" id="ARBA00022980"/>
    </source>
</evidence>
<evidence type="ECO:0000256" key="6">
    <source>
        <dbReference type="HAMAP-Rule" id="MF_01365"/>
    </source>
</evidence>
<dbReference type="FunFam" id="3.90.930.12:FF:000001">
    <property type="entry name" value="50S ribosomal protein L6"/>
    <property type="match status" value="1"/>
</dbReference>
<dbReference type="FunFam" id="3.90.930.12:FF:000002">
    <property type="entry name" value="50S ribosomal protein L6"/>
    <property type="match status" value="1"/>
</dbReference>